<dbReference type="SMART" id="SM00550">
    <property type="entry name" value="Zalpha"/>
    <property type="match status" value="1"/>
</dbReference>
<feature type="domain" description="Z-binding" evidence="3">
    <location>
        <begin position="903"/>
        <end position="968"/>
    </location>
</feature>
<comment type="caution">
    <text evidence="4">The sequence shown here is derived from an EMBL/GenBank/DDBJ whole genome shotgun (WGS) entry which is preliminary data.</text>
</comment>
<dbReference type="GO" id="GO:0003723">
    <property type="term" value="F:RNA binding"/>
    <property type="evidence" value="ECO:0007669"/>
    <property type="project" value="UniProtKB-KW"/>
</dbReference>
<feature type="compositionally biased region" description="Polar residues" evidence="2">
    <location>
        <begin position="192"/>
        <end position="202"/>
    </location>
</feature>
<dbReference type="InterPro" id="IPR036388">
    <property type="entry name" value="WH-like_DNA-bd_sf"/>
</dbReference>
<keyword evidence="1" id="KW-0694">RNA-binding</keyword>
<dbReference type="InterPro" id="IPR036390">
    <property type="entry name" value="WH_DNA-bd_sf"/>
</dbReference>
<dbReference type="OrthoDB" id="10068393at2759"/>
<accession>A0A8S3VJM0</accession>
<dbReference type="EMBL" id="CAJPWZ010003339">
    <property type="protein sequence ID" value="CAG2258162.1"/>
    <property type="molecule type" value="Genomic_DNA"/>
</dbReference>
<evidence type="ECO:0000256" key="2">
    <source>
        <dbReference type="SAM" id="MobiDB-lite"/>
    </source>
</evidence>
<dbReference type="PANTHER" id="PTHR46601:SF1">
    <property type="entry name" value="ADF-H DOMAIN-CONTAINING PROTEIN"/>
    <property type="match status" value="1"/>
</dbReference>
<evidence type="ECO:0000313" key="5">
    <source>
        <dbReference type="Proteomes" id="UP000683360"/>
    </source>
</evidence>
<organism evidence="4 5">
    <name type="scientific">Mytilus edulis</name>
    <name type="common">Blue mussel</name>
    <dbReference type="NCBI Taxonomy" id="6550"/>
    <lineage>
        <taxon>Eukaryota</taxon>
        <taxon>Metazoa</taxon>
        <taxon>Spiralia</taxon>
        <taxon>Lophotrochozoa</taxon>
        <taxon>Mollusca</taxon>
        <taxon>Bivalvia</taxon>
        <taxon>Autobranchia</taxon>
        <taxon>Pteriomorphia</taxon>
        <taxon>Mytilida</taxon>
        <taxon>Mytiloidea</taxon>
        <taxon>Mytilidae</taxon>
        <taxon>Mytilinae</taxon>
        <taxon>Mytilus</taxon>
    </lineage>
</organism>
<feature type="region of interest" description="Disordered" evidence="2">
    <location>
        <begin position="780"/>
        <end position="811"/>
    </location>
</feature>
<name>A0A8S3VJM0_MYTED</name>
<sequence length="1075" mass="123097">MSFLLETRNWDIIAPSMLWILRFLRHFRCFEKLQGQQNSNIYTALIYLQLLPLLNQGRMPMTKAEKQKAYRDPERSKTDQEKRRKKVRKLVQKHRERNRQSTIEPSTSQPSQQVESTSQEQEQVVSSSTDNPISTPLVVRLPCQNPKNRTRKRISRQVAKCNREIERLKGENINTQRKYKTVSKRYERLVKRTTQNKSSENVGQDKETGNDTHGNDGPSSSKSGTEKLTPRKRTYKELRDEGLSPSKIPKIVKNKLVLANLLTDEIEDVYNKSDQQAKAIVTSIVSSSKLKEYKLTKTLSQSTGIRRSRLVKKRKKDWAKVRKRTRNRIKRESLRKDILTFLERDDNSREMPGKNDKTKTEDGHVQKRILNDNMAFLHLKYKTETSSNVSFSRFCTMRPKNIGLTRYLSRNKCLCQKHQNMALALKSMKKAGASVPLNPDEFIRKLRTTPANTFLSSLVDEEVVFSQWKKVDMPDGRKKTVIVDQTLKKEDFNSIMNKQICEFSQHVQRVKAQYAAISTLKENLPPGHILVQMDFAENFACSSADEVQSAYWNGTAVTLHPVVVYFKENSDTLKHKNFVYVSDDLGHNFGAVYAFIKDIVNEMKAAVNDIKMVHYWTDSPSSQYRNKSAFYVVSDHKNLLGIQAIWNYFETGHGKGPCDGIGGTSKRTADLAIRQGKIVVQNASDYFEKVGPLHKSASYRFVSSKDIDICRKEVEEINKSLIALKGTMQVHQVASVSKGRVKTCTTSCYCEYCIVGTLHDYSEGVIVKSRRNVEQNVETNLTVTQGDEHDEPETTTPGDNRYKQDDAVTSEDASKDIVEGDWVAVTYDDEWHIGKVITIDSDDELEIKFLRPTRTINDSKSLFKWPLPPDILNMKRTDILCQIIEPSAVGRSGRSFQIDTQKTKVKPELIPQIVKFLKSLDYPAQTIHITKYLQFRTSSEINPTLYAMQRKGYIKKVCDKPANWTIGHSSPALMDTGESEWRDVKVETFQGDLTNVTEEHLKLLRLESFQSSSSSEQPSSLQSNFSNPPSLKLEPVENENLVSDFSKRHILDIERTDMETADSLNNDLDIVCRGK</sequence>
<dbReference type="Gene3D" id="1.10.10.10">
    <property type="entry name" value="Winged helix-like DNA-binding domain superfamily/Winged helix DNA-binding domain"/>
    <property type="match status" value="1"/>
</dbReference>
<dbReference type="SUPFAM" id="SSF46785">
    <property type="entry name" value="Winged helix' DNA-binding domain"/>
    <property type="match status" value="1"/>
</dbReference>
<dbReference type="AlphaFoldDB" id="A0A8S3VJM0"/>
<feature type="compositionally biased region" description="Low complexity" evidence="2">
    <location>
        <begin position="104"/>
        <end position="129"/>
    </location>
</feature>
<dbReference type="Pfam" id="PF02295">
    <property type="entry name" value="z-alpha"/>
    <property type="match status" value="1"/>
</dbReference>
<keyword evidence="5" id="KW-1185">Reference proteome</keyword>
<feature type="compositionally biased region" description="Low complexity" evidence="2">
    <location>
        <begin position="1013"/>
        <end position="1026"/>
    </location>
</feature>
<feature type="compositionally biased region" description="Basic and acidic residues" evidence="2">
    <location>
        <begin position="63"/>
        <end position="82"/>
    </location>
</feature>
<evidence type="ECO:0000259" key="3">
    <source>
        <dbReference type="PROSITE" id="PS50139"/>
    </source>
</evidence>
<gene>
    <name evidence="4" type="ORF">MEDL_69353</name>
</gene>
<reference evidence="4" key="1">
    <citation type="submission" date="2021-03" db="EMBL/GenBank/DDBJ databases">
        <authorList>
            <person name="Bekaert M."/>
        </authorList>
    </citation>
    <scope>NUCLEOTIDE SEQUENCE</scope>
</reference>
<feature type="compositionally biased region" description="Basic and acidic residues" evidence="2">
    <location>
        <begin position="800"/>
        <end position="811"/>
    </location>
</feature>
<evidence type="ECO:0000256" key="1">
    <source>
        <dbReference type="ARBA" id="ARBA00022884"/>
    </source>
</evidence>
<feature type="compositionally biased region" description="Basic and acidic residues" evidence="2">
    <location>
        <begin position="224"/>
        <end position="241"/>
    </location>
</feature>
<dbReference type="PROSITE" id="PS50139">
    <property type="entry name" value="Z_BINDING"/>
    <property type="match status" value="1"/>
</dbReference>
<feature type="region of interest" description="Disordered" evidence="2">
    <location>
        <begin position="62"/>
        <end position="156"/>
    </location>
</feature>
<dbReference type="GO" id="GO:0003726">
    <property type="term" value="F:double-stranded RNA adenosine deaminase activity"/>
    <property type="evidence" value="ECO:0007669"/>
    <property type="project" value="InterPro"/>
</dbReference>
<feature type="compositionally biased region" description="Basic and acidic residues" evidence="2">
    <location>
        <begin position="203"/>
        <end position="214"/>
    </location>
</feature>
<dbReference type="Proteomes" id="UP000683360">
    <property type="component" value="Unassembled WGS sequence"/>
</dbReference>
<proteinExistence type="predicted"/>
<protein>
    <recommendedName>
        <fullName evidence="3">Z-binding domain-containing protein</fullName>
    </recommendedName>
</protein>
<feature type="compositionally biased region" description="Basic residues" evidence="2">
    <location>
        <begin position="83"/>
        <end position="97"/>
    </location>
</feature>
<evidence type="ECO:0000313" key="4">
    <source>
        <dbReference type="EMBL" id="CAG2258162.1"/>
    </source>
</evidence>
<feature type="region of interest" description="Disordered" evidence="2">
    <location>
        <begin position="1013"/>
        <end position="1038"/>
    </location>
</feature>
<dbReference type="InterPro" id="IPR042371">
    <property type="entry name" value="Z_dom"/>
</dbReference>
<feature type="region of interest" description="Disordered" evidence="2">
    <location>
        <begin position="190"/>
        <end position="241"/>
    </location>
</feature>
<dbReference type="PANTHER" id="PTHR46601">
    <property type="entry name" value="ULP_PROTEASE DOMAIN-CONTAINING PROTEIN"/>
    <property type="match status" value="1"/>
</dbReference>